<evidence type="ECO:0000313" key="7">
    <source>
        <dbReference type="EMBL" id="QEM80344.1"/>
    </source>
</evidence>
<protein>
    <submittedName>
        <fullName evidence="7">Thiamine pyrophosphate-binding protein</fullName>
    </submittedName>
</protein>
<sequence length="544" mass="57930">MTTITVGEAVARTLEAYSVSAVYGVISIHNLPIADAIGQRQRVRFVPSRGEAGAVTMADGHTRMGGLGVALTSTGAGAGNAVGAMLEALNAGTPLLHITGQVETAYLDRDAGFIHETRDQMGFLQACSKRAYRACTPEQVVPLLHRAIQEAMTLPRGPVSIEIPIDIQASEVEWIASTPVQAAAPVRIADSEIDRLAEQVLAAKRPMLWIGGGCLAAGDAVRRLADIGLPVVSSTHARGVLPDSHPRSLRAFHSAPAVEELYAQSDLMLVAGSRLRSNETRTYSVELPHPLVQIDVDPAAAQRNYSADTFLCGECGDVLSRLAERLEGKFSPDSKFDTDIARAVQDAEKALRKQVGEYARLNDAIRDALPEDGVFVRDITVSGSTWGSRLLPIERPLTNIHSLAGAIGQGLATGIGCAVGAEGRKVVTVVGDGGLMLMVGELATLAQESLDMTLVVMNDGGYGVMRGIQNKYFDGRQYYNDLHTPDFQAMAASLGLPHWKVSHSDDFQTVIAEAVGHDGPAVVEVDMKSVGPLEFAGPPQKKLY</sequence>
<dbReference type="CDD" id="cd00568">
    <property type="entry name" value="TPP_enzymes"/>
    <property type="match status" value="1"/>
</dbReference>
<name>A0A5C1NB19_9GAMM</name>
<evidence type="ECO:0000256" key="2">
    <source>
        <dbReference type="ARBA" id="ARBA00023052"/>
    </source>
</evidence>
<dbReference type="GO" id="GO:0005948">
    <property type="term" value="C:acetolactate synthase complex"/>
    <property type="evidence" value="ECO:0007669"/>
    <property type="project" value="TreeGrafter"/>
</dbReference>
<dbReference type="OrthoDB" id="8664451at2"/>
<dbReference type="InterPro" id="IPR045229">
    <property type="entry name" value="TPP_enz"/>
</dbReference>
<dbReference type="GO" id="GO:0050660">
    <property type="term" value="F:flavin adenine dinucleotide binding"/>
    <property type="evidence" value="ECO:0007669"/>
    <property type="project" value="TreeGrafter"/>
</dbReference>
<dbReference type="Pfam" id="PF02776">
    <property type="entry name" value="TPP_enzyme_N"/>
    <property type="match status" value="1"/>
</dbReference>
<evidence type="ECO:0000259" key="4">
    <source>
        <dbReference type="Pfam" id="PF00205"/>
    </source>
</evidence>
<dbReference type="GO" id="GO:0009099">
    <property type="term" value="P:L-valine biosynthetic process"/>
    <property type="evidence" value="ECO:0007669"/>
    <property type="project" value="TreeGrafter"/>
</dbReference>
<dbReference type="EMBL" id="CP038437">
    <property type="protein sequence ID" value="QEM80344.1"/>
    <property type="molecule type" value="Genomic_DNA"/>
</dbReference>
<dbReference type="Pfam" id="PF00205">
    <property type="entry name" value="TPP_enzyme_M"/>
    <property type="match status" value="1"/>
</dbReference>
<dbReference type="SUPFAM" id="SSF52467">
    <property type="entry name" value="DHS-like NAD/FAD-binding domain"/>
    <property type="match status" value="1"/>
</dbReference>
<keyword evidence="8" id="KW-1185">Reference proteome</keyword>
<proteinExistence type="inferred from homology"/>
<feature type="domain" description="Thiamine pyrophosphate enzyme N-terminal TPP-binding" evidence="6">
    <location>
        <begin position="5"/>
        <end position="121"/>
    </location>
</feature>
<dbReference type="SUPFAM" id="SSF52518">
    <property type="entry name" value="Thiamin diphosphate-binding fold (THDP-binding)"/>
    <property type="match status" value="2"/>
</dbReference>
<dbReference type="InterPro" id="IPR029035">
    <property type="entry name" value="DHS-like_NAD/FAD-binding_dom"/>
</dbReference>
<dbReference type="PANTHER" id="PTHR18968">
    <property type="entry name" value="THIAMINE PYROPHOSPHATE ENZYMES"/>
    <property type="match status" value="1"/>
</dbReference>
<dbReference type="InterPro" id="IPR012000">
    <property type="entry name" value="Thiamin_PyroP_enz_cen_dom"/>
</dbReference>
<feature type="domain" description="Thiamine pyrophosphate enzyme TPP-binding" evidence="5">
    <location>
        <begin position="385"/>
        <end position="525"/>
    </location>
</feature>
<evidence type="ECO:0000313" key="8">
    <source>
        <dbReference type="Proteomes" id="UP000324285"/>
    </source>
</evidence>
<dbReference type="KEGG" id="hbh:E4T21_01295"/>
<dbReference type="RefSeq" id="WP_149282829.1">
    <property type="nucleotide sequence ID" value="NZ_CP038437.2"/>
</dbReference>
<keyword evidence="2 3" id="KW-0786">Thiamine pyrophosphate</keyword>
<dbReference type="CDD" id="cd07035">
    <property type="entry name" value="TPP_PYR_POX_like"/>
    <property type="match status" value="1"/>
</dbReference>
<comment type="similarity">
    <text evidence="1 3">Belongs to the TPP enzyme family.</text>
</comment>
<feature type="domain" description="Thiamine pyrophosphate enzyme central" evidence="4">
    <location>
        <begin position="193"/>
        <end position="322"/>
    </location>
</feature>
<dbReference type="NCBIfam" id="NF005470">
    <property type="entry name" value="PRK07064.1"/>
    <property type="match status" value="1"/>
</dbReference>
<reference evidence="7" key="1">
    <citation type="submission" date="2021-02" db="EMBL/GenBank/DDBJ databases">
        <title>Strain Y2R2, a novel species of the genus Halomonas.</title>
        <authorList>
            <person name="Huang H."/>
        </authorList>
    </citation>
    <scope>NUCLEOTIDE SEQUENCE</scope>
    <source>
        <strain evidence="7">Y2R2</strain>
    </source>
</reference>
<gene>
    <name evidence="7" type="ORF">E4T21_01295</name>
</gene>
<dbReference type="GO" id="GO:0009097">
    <property type="term" value="P:isoleucine biosynthetic process"/>
    <property type="evidence" value="ECO:0007669"/>
    <property type="project" value="TreeGrafter"/>
</dbReference>
<dbReference type="GO" id="GO:0003984">
    <property type="term" value="F:acetolactate synthase activity"/>
    <property type="evidence" value="ECO:0007669"/>
    <property type="project" value="TreeGrafter"/>
</dbReference>
<dbReference type="InterPro" id="IPR029061">
    <property type="entry name" value="THDP-binding"/>
</dbReference>
<evidence type="ECO:0000256" key="1">
    <source>
        <dbReference type="ARBA" id="ARBA00007812"/>
    </source>
</evidence>
<organism evidence="7 8">
    <name type="scientific">Halomonas binhaiensis</name>
    <dbReference type="NCBI Taxonomy" id="2562282"/>
    <lineage>
        <taxon>Bacteria</taxon>
        <taxon>Pseudomonadati</taxon>
        <taxon>Pseudomonadota</taxon>
        <taxon>Gammaproteobacteria</taxon>
        <taxon>Oceanospirillales</taxon>
        <taxon>Halomonadaceae</taxon>
        <taxon>Halomonas</taxon>
    </lineage>
</organism>
<evidence type="ECO:0000256" key="3">
    <source>
        <dbReference type="RuleBase" id="RU362132"/>
    </source>
</evidence>
<dbReference type="InterPro" id="IPR012001">
    <property type="entry name" value="Thiamin_PyroP_enz_TPP-bd_dom"/>
</dbReference>
<evidence type="ECO:0000259" key="5">
    <source>
        <dbReference type="Pfam" id="PF02775"/>
    </source>
</evidence>
<dbReference type="Pfam" id="PF02775">
    <property type="entry name" value="TPP_enzyme_C"/>
    <property type="match status" value="1"/>
</dbReference>
<dbReference type="Gene3D" id="3.40.50.1220">
    <property type="entry name" value="TPP-binding domain"/>
    <property type="match status" value="1"/>
</dbReference>
<dbReference type="InterPro" id="IPR011766">
    <property type="entry name" value="TPP_enzyme_TPP-bd"/>
</dbReference>
<dbReference type="PANTHER" id="PTHR18968:SF13">
    <property type="entry name" value="ACETOLACTATE SYNTHASE CATALYTIC SUBUNIT, MITOCHONDRIAL"/>
    <property type="match status" value="1"/>
</dbReference>
<dbReference type="GO" id="GO:0030976">
    <property type="term" value="F:thiamine pyrophosphate binding"/>
    <property type="evidence" value="ECO:0007669"/>
    <property type="project" value="InterPro"/>
</dbReference>
<accession>A0A5C1NB19</accession>
<dbReference type="Gene3D" id="3.40.50.970">
    <property type="match status" value="2"/>
</dbReference>
<dbReference type="AlphaFoldDB" id="A0A5C1NB19"/>
<dbReference type="Proteomes" id="UP000324285">
    <property type="component" value="Chromosome"/>
</dbReference>
<dbReference type="GO" id="GO:0000287">
    <property type="term" value="F:magnesium ion binding"/>
    <property type="evidence" value="ECO:0007669"/>
    <property type="project" value="InterPro"/>
</dbReference>
<evidence type="ECO:0000259" key="6">
    <source>
        <dbReference type="Pfam" id="PF02776"/>
    </source>
</evidence>